<dbReference type="Pfam" id="PF00072">
    <property type="entry name" value="Response_reg"/>
    <property type="match status" value="1"/>
</dbReference>
<dbReference type="SMART" id="SM00422">
    <property type="entry name" value="HTH_MERR"/>
    <property type="match status" value="1"/>
</dbReference>
<organism evidence="6 7">
    <name type="scientific">Natronosporangium hydrolyticum</name>
    <dbReference type="NCBI Taxonomy" id="2811111"/>
    <lineage>
        <taxon>Bacteria</taxon>
        <taxon>Bacillati</taxon>
        <taxon>Actinomycetota</taxon>
        <taxon>Actinomycetes</taxon>
        <taxon>Micromonosporales</taxon>
        <taxon>Micromonosporaceae</taxon>
        <taxon>Natronosporangium</taxon>
    </lineage>
</organism>
<gene>
    <name evidence="6" type="ORF">JQS43_04190</name>
</gene>
<name>A0A895YJ53_9ACTN</name>
<dbReference type="PROSITE" id="PS50110">
    <property type="entry name" value="RESPONSE_REGULATORY"/>
    <property type="match status" value="1"/>
</dbReference>
<evidence type="ECO:0000313" key="7">
    <source>
        <dbReference type="Proteomes" id="UP000662857"/>
    </source>
</evidence>
<feature type="domain" description="HTH merR-type" evidence="5">
    <location>
        <begin position="23"/>
        <end position="92"/>
    </location>
</feature>
<protein>
    <submittedName>
        <fullName evidence="6">MerR family transcriptional regulator</fullName>
    </submittedName>
</protein>
<reference evidence="6" key="1">
    <citation type="submission" date="2021-02" db="EMBL/GenBank/DDBJ databases">
        <title>Natrosporangium hydrolyticum gen. nov., sp. nov, a haloalkaliphilic actinobacterium from a soda solonchak soil.</title>
        <authorList>
            <person name="Sorokin D.Y."/>
            <person name="Khijniak T.V."/>
            <person name="Zakharycheva A.P."/>
            <person name="Boueva O.V."/>
            <person name="Ariskina E.V."/>
            <person name="Hahnke R.L."/>
            <person name="Bunk B."/>
            <person name="Sproer C."/>
            <person name="Schumann P."/>
            <person name="Evtushenko L.I."/>
            <person name="Kublanov I.V."/>
        </authorList>
    </citation>
    <scope>NUCLEOTIDE SEQUENCE</scope>
    <source>
        <strain evidence="6">DSM 106523</strain>
    </source>
</reference>
<dbReference type="CDD" id="cd01104">
    <property type="entry name" value="HTH_MlrA-CarA"/>
    <property type="match status" value="1"/>
</dbReference>
<dbReference type="InterPro" id="IPR001789">
    <property type="entry name" value="Sig_transdc_resp-reg_receiver"/>
</dbReference>
<dbReference type="SUPFAM" id="SSF46955">
    <property type="entry name" value="Putative DNA-binding domain"/>
    <property type="match status" value="1"/>
</dbReference>
<dbReference type="SUPFAM" id="SSF52172">
    <property type="entry name" value="CheY-like"/>
    <property type="match status" value="1"/>
</dbReference>
<dbReference type="Proteomes" id="UP000662857">
    <property type="component" value="Chromosome"/>
</dbReference>
<feature type="modified residue" description="4-aspartylphosphate" evidence="2">
    <location>
        <position position="158"/>
    </location>
</feature>
<dbReference type="EMBL" id="CP070499">
    <property type="protein sequence ID" value="QSB15559.1"/>
    <property type="molecule type" value="Genomic_DNA"/>
</dbReference>
<dbReference type="SMART" id="SM00448">
    <property type="entry name" value="REC"/>
    <property type="match status" value="1"/>
</dbReference>
<sequence>MAGSGPTPTAPDSGDQEISGQPLYSIGAVARMVNVPTPTLRTWHERYGVVVPTRSEGGHRLYSRDQVEQLRYLADQVAAGLSPSDAHRLLRERIQAPDGQPLASGGNSLLILLAERDPFAAEFSEYFLRTEGYAVSLAMDFDDTLSKASASPDLVIVDLMISAGRGVELCRQLHEQGHGPILAICTLRLGDSALSAGASAFLPKPIEPLQLVSAVRDLLGDSAFLRRERATP</sequence>
<evidence type="ECO:0000259" key="5">
    <source>
        <dbReference type="PROSITE" id="PS50937"/>
    </source>
</evidence>
<dbReference type="InterPro" id="IPR000551">
    <property type="entry name" value="MerR-type_HTH_dom"/>
</dbReference>
<evidence type="ECO:0000313" key="6">
    <source>
        <dbReference type="EMBL" id="QSB15559.1"/>
    </source>
</evidence>
<evidence type="ECO:0000256" key="2">
    <source>
        <dbReference type="PROSITE-ProRule" id="PRU00169"/>
    </source>
</evidence>
<dbReference type="PANTHER" id="PTHR44591">
    <property type="entry name" value="STRESS RESPONSE REGULATOR PROTEIN 1"/>
    <property type="match status" value="1"/>
</dbReference>
<dbReference type="KEGG" id="nhy:JQS43_04190"/>
<proteinExistence type="predicted"/>
<feature type="region of interest" description="Disordered" evidence="3">
    <location>
        <begin position="1"/>
        <end position="20"/>
    </location>
</feature>
<dbReference type="InterPro" id="IPR050595">
    <property type="entry name" value="Bact_response_regulator"/>
</dbReference>
<evidence type="ECO:0000256" key="1">
    <source>
        <dbReference type="ARBA" id="ARBA00022553"/>
    </source>
</evidence>
<dbReference type="GO" id="GO:0000160">
    <property type="term" value="P:phosphorelay signal transduction system"/>
    <property type="evidence" value="ECO:0007669"/>
    <property type="project" value="InterPro"/>
</dbReference>
<dbReference type="RefSeq" id="WP_239677737.1">
    <property type="nucleotide sequence ID" value="NZ_CP070499.1"/>
</dbReference>
<keyword evidence="1 2" id="KW-0597">Phosphoprotein</keyword>
<dbReference type="Gene3D" id="1.10.1660.10">
    <property type="match status" value="1"/>
</dbReference>
<dbReference type="GO" id="GO:0003677">
    <property type="term" value="F:DNA binding"/>
    <property type="evidence" value="ECO:0007669"/>
    <property type="project" value="InterPro"/>
</dbReference>
<feature type="domain" description="Response regulatory" evidence="4">
    <location>
        <begin position="110"/>
        <end position="219"/>
    </location>
</feature>
<evidence type="ECO:0000259" key="4">
    <source>
        <dbReference type="PROSITE" id="PS50110"/>
    </source>
</evidence>
<dbReference type="InterPro" id="IPR009061">
    <property type="entry name" value="DNA-bd_dom_put_sf"/>
</dbReference>
<keyword evidence="7" id="KW-1185">Reference proteome</keyword>
<dbReference type="Pfam" id="PF13411">
    <property type="entry name" value="MerR_1"/>
    <property type="match status" value="1"/>
</dbReference>
<evidence type="ECO:0000256" key="3">
    <source>
        <dbReference type="SAM" id="MobiDB-lite"/>
    </source>
</evidence>
<dbReference type="GO" id="GO:0006355">
    <property type="term" value="P:regulation of DNA-templated transcription"/>
    <property type="evidence" value="ECO:0007669"/>
    <property type="project" value="InterPro"/>
</dbReference>
<accession>A0A895YJ53</accession>
<dbReference type="InterPro" id="IPR011006">
    <property type="entry name" value="CheY-like_superfamily"/>
</dbReference>
<dbReference type="PROSITE" id="PS50937">
    <property type="entry name" value="HTH_MERR_2"/>
    <property type="match status" value="1"/>
</dbReference>
<dbReference type="PANTHER" id="PTHR44591:SF3">
    <property type="entry name" value="RESPONSE REGULATORY DOMAIN-CONTAINING PROTEIN"/>
    <property type="match status" value="1"/>
</dbReference>
<dbReference type="AlphaFoldDB" id="A0A895YJ53"/>
<dbReference type="Gene3D" id="3.40.50.2300">
    <property type="match status" value="1"/>
</dbReference>